<proteinExistence type="predicted"/>
<dbReference type="Proteomes" id="UP000283523">
    <property type="component" value="Unassembled WGS sequence"/>
</dbReference>
<dbReference type="GO" id="GO:0050797">
    <property type="term" value="F:thymidylate synthase (FAD) activity"/>
    <property type="evidence" value="ECO:0007669"/>
    <property type="project" value="UniProtKB-UniRule"/>
</dbReference>
<dbReference type="PANTHER" id="PTHR34934:SF1">
    <property type="entry name" value="FLAVIN-DEPENDENT THYMIDYLATE SYNTHASE"/>
    <property type="match status" value="1"/>
</dbReference>
<dbReference type="PROSITE" id="PS51331">
    <property type="entry name" value="THYX"/>
    <property type="match status" value="1"/>
</dbReference>
<organism evidence="2 3">
    <name type="scientific">Fibrisoma montanum</name>
    <dbReference type="NCBI Taxonomy" id="2305895"/>
    <lineage>
        <taxon>Bacteria</taxon>
        <taxon>Pseudomonadati</taxon>
        <taxon>Bacteroidota</taxon>
        <taxon>Cytophagia</taxon>
        <taxon>Cytophagales</taxon>
        <taxon>Spirosomataceae</taxon>
        <taxon>Fibrisoma</taxon>
    </lineage>
</organism>
<dbReference type="OrthoDB" id="9780625at2"/>
<name>A0A418MB94_9BACT</name>
<dbReference type="InterPro" id="IPR036098">
    <property type="entry name" value="Thymidylate_synthase_ThyX_sf"/>
</dbReference>
<dbReference type="InterPro" id="IPR003669">
    <property type="entry name" value="Thymidylate_synthase_ThyX"/>
</dbReference>
<dbReference type="Gene3D" id="1.20.5.3070">
    <property type="match status" value="1"/>
</dbReference>
<dbReference type="EC" id="2.1.1.148" evidence="1"/>
<dbReference type="RefSeq" id="WP_119667854.1">
    <property type="nucleotide sequence ID" value="NZ_QXED01000003.1"/>
</dbReference>
<dbReference type="GO" id="GO:0070402">
    <property type="term" value="F:NADPH binding"/>
    <property type="evidence" value="ECO:0007669"/>
    <property type="project" value="TreeGrafter"/>
</dbReference>
<sequence length="224" mass="25650">MNVKLISITQSLIEEKQLSAEDLIVYTARVSNPSNQLNTETSDKLIAYLIRNKHWSPFEMVDMTVEIVTSRAIAAQILRHRSFSFQEFSQRYAEVTQMEPVQIRKQADKNRQSSTEEFDPVLTIDSGNDFVSDVASMAIEDHLQYSQNLYKSLLQAGVAKEVARMVLPLTTQTTIYMKGSVRSWIHYLQIRCDEHTQAEHRQVACAILDCFKTQFPSISKALEL</sequence>
<evidence type="ECO:0000313" key="3">
    <source>
        <dbReference type="Proteomes" id="UP000283523"/>
    </source>
</evidence>
<gene>
    <name evidence="2" type="primary">thyX</name>
    <name evidence="2" type="ORF">DYU11_11695</name>
</gene>
<dbReference type="CDD" id="cd20175">
    <property type="entry name" value="ThyX"/>
    <property type="match status" value="1"/>
</dbReference>
<dbReference type="SUPFAM" id="SSF69796">
    <property type="entry name" value="Thymidylate synthase-complementing protein Thy1"/>
    <property type="match status" value="1"/>
</dbReference>
<dbReference type="GO" id="GO:0006231">
    <property type="term" value="P:dTMP biosynthetic process"/>
    <property type="evidence" value="ECO:0007669"/>
    <property type="project" value="UniProtKB-UniRule"/>
</dbReference>
<evidence type="ECO:0000256" key="1">
    <source>
        <dbReference type="NCBIfam" id="TIGR02170"/>
    </source>
</evidence>
<dbReference type="GO" id="GO:0032259">
    <property type="term" value="P:methylation"/>
    <property type="evidence" value="ECO:0007669"/>
    <property type="project" value="UniProtKB-KW"/>
</dbReference>
<keyword evidence="3" id="KW-1185">Reference proteome</keyword>
<dbReference type="NCBIfam" id="TIGR02170">
    <property type="entry name" value="thyX"/>
    <property type="match status" value="1"/>
</dbReference>
<dbReference type="PANTHER" id="PTHR34934">
    <property type="entry name" value="FLAVIN-DEPENDENT THYMIDYLATE SYNTHASE"/>
    <property type="match status" value="1"/>
</dbReference>
<dbReference type="Pfam" id="PF02511">
    <property type="entry name" value="Thy1"/>
    <property type="match status" value="1"/>
</dbReference>
<dbReference type="GO" id="GO:0050660">
    <property type="term" value="F:flavin adenine dinucleotide binding"/>
    <property type="evidence" value="ECO:0007669"/>
    <property type="project" value="UniProtKB-UniRule"/>
</dbReference>
<dbReference type="GO" id="GO:0004799">
    <property type="term" value="F:thymidylate synthase activity"/>
    <property type="evidence" value="ECO:0007669"/>
    <property type="project" value="TreeGrafter"/>
</dbReference>
<comment type="caution">
    <text evidence="2">The sequence shown here is derived from an EMBL/GenBank/DDBJ whole genome shotgun (WGS) entry which is preliminary data.</text>
</comment>
<keyword evidence="2" id="KW-0808">Transferase</keyword>
<dbReference type="Gene3D" id="3.30.1360.170">
    <property type="match status" value="1"/>
</dbReference>
<evidence type="ECO:0000313" key="2">
    <source>
        <dbReference type="EMBL" id="RIV23638.1"/>
    </source>
</evidence>
<dbReference type="AlphaFoldDB" id="A0A418MB94"/>
<dbReference type="EMBL" id="QXED01000003">
    <property type="protein sequence ID" value="RIV23638.1"/>
    <property type="molecule type" value="Genomic_DNA"/>
</dbReference>
<reference evidence="2 3" key="1">
    <citation type="submission" date="2018-08" db="EMBL/GenBank/DDBJ databases">
        <title>Fibrisoma montanum sp. nov., isolated from Danxia mountain soil.</title>
        <authorList>
            <person name="Huang Y."/>
        </authorList>
    </citation>
    <scope>NUCLEOTIDE SEQUENCE [LARGE SCALE GENOMIC DNA]</scope>
    <source>
        <strain evidence="2 3">HYT19</strain>
    </source>
</reference>
<protein>
    <recommendedName>
        <fullName evidence="1">FAD-dependent thymidylate synthase</fullName>
        <ecNumber evidence="1">2.1.1.148</ecNumber>
    </recommendedName>
</protein>
<keyword evidence="2" id="KW-0489">Methyltransferase</keyword>
<accession>A0A418MB94</accession>